<dbReference type="AlphaFoldDB" id="A0A2C9DDB9"/>
<evidence type="ECO:0000256" key="1">
    <source>
        <dbReference type="ARBA" id="ARBA00010552"/>
    </source>
</evidence>
<organism evidence="2 3">
    <name type="scientific">Hartmannibacter diazotrophicus</name>
    <dbReference type="NCBI Taxonomy" id="1482074"/>
    <lineage>
        <taxon>Bacteria</taxon>
        <taxon>Pseudomonadati</taxon>
        <taxon>Pseudomonadota</taxon>
        <taxon>Alphaproteobacteria</taxon>
        <taxon>Hyphomicrobiales</taxon>
        <taxon>Pleomorphomonadaceae</taxon>
        <taxon>Hartmannibacter</taxon>
    </lineage>
</organism>
<dbReference type="RefSeq" id="WP_099558465.1">
    <property type="nucleotide sequence ID" value="NZ_LT960614.1"/>
</dbReference>
<gene>
    <name evidence="2" type="primary">tdcF</name>
    <name evidence="2" type="ORF">HDIA_4705</name>
</gene>
<dbReference type="Gene3D" id="3.30.1330.40">
    <property type="entry name" value="RutC-like"/>
    <property type="match status" value="1"/>
</dbReference>
<evidence type="ECO:0000313" key="3">
    <source>
        <dbReference type="Proteomes" id="UP000223606"/>
    </source>
</evidence>
<name>A0A2C9DDB9_9HYPH</name>
<dbReference type="InterPro" id="IPR006175">
    <property type="entry name" value="YjgF/YER057c/UK114"/>
</dbReference>
<keyword evidence="3" id="KW-1185">Reference proteome</keyword>
<proteinExistence type="inferred from homology"/>
<accession>A0A2C9DDB9</accession>
<dbReference type="InterPro" id="IPR035959">
    <property type="entry name" value="RutC-like_sf"/>
</dbReference>
<dbReference type="Proteomes" id="UP000223606">
    <property type="component" value="Chromosome 1"/>
</dbReference>
<reference evidence="3" key="1">
    <citation type="submission" date="2017-09" db="EMBL/GenBank/DDBJ databases">
        <title>Genome sequence of Nannocystis excedens DSM 71.</title>
        <authorList>
            <person name="Blom J."/>
        </authorList>
    </citation>
    <scope>NUCLEOTIDE SEQUENCE [LARGE SCALE GENOMIC DNA]</scope>
    <source>
        <strain evidence="3">type strain: E19</strain>
    </source>
</reference>
<dbReference type="EMBL" id="LT960614">
    <property type="protein sequence ID" value="SON58246.1"/>
    <property type="molecule type" value="Genomic_DNA"/>
</dbReference>
<sequence length="129" mass="14013">MKQPLNPASVRRPFGNYSHGLLVPPGASLLVTSGQLGIRPDDSIPDDVEGQAVLCFEAIGAILEAGGMDFSDVIRISGFVTRREDFATYMAVRDRYTRSPLPVSTLLIVTGFTRPEFKVEVEVTAAKVM</sequence>
<dbReference type="GO" id="GO:0019239">
    <property type="term" value="F:deaminase activity"/>
    <property type="evidence" value="ECO:0007669"/>
    <property type="project" value="TreeGrafter"/>
</dbReference>
<comment type="similarity">
    <text evidence="1">Belongs to the RutC family.</text>
</comment>
<dbReference type="Pfam" id="PF01042">
    <property type="entry name" value="Ribonuc_L-PSP"/>
    <property type="match status" value="1"/>
</dbReference>
<dbReference type="PANTHER" id="PTHR11803">
    <property type="entry name" value="2-IMINOBUTANOATE/2-IMINOPROPANOATE DEAMINASE RIDA"/>
    <property type="match status" value="1"/>
</dbReference>
<dbReference type="EC" id="3.5.4.-" evidence="2"/>
<dbReference type="PANTHER" id="PTHR11803:SF58">
    <property type="entry name" value="PROTEIN HMF1-RELATED"/>
    <property type="match status" value="1"/>
</dbReference>
<keyword evidence="2" id="KW-0378">Hydrolase</keyword>
<protein>
    <submittedName>
        <fullName evidence="2">Putative reactive intermediate deaminase TdcF</fullName>
        <ecNumber evidence="2">3.5.4.-</ecNumber>
    </submittedName>
</protein>
<dbReference type="KEGG" id="hdi:HDIA_4705"/>
<dbReference type="OrthoDB" id="9799840at2"/>
<dbReference type="SUPFAM" id="SSF55298">
    <property type="entry name" value="YjgF-like"/>
    <property type="match status" value="1"/>
</dbReference>
<dbReference type="GO" id="GO:0005829">
    <property type="term" value="C:cytosol"/>
    <property type="evidence" value="ECO:0007669"/>
    <property type="project" value="TreeGrafter"/>
</dbReference>
<evidence type="ECO:0000313" key="2">
    <source>
        <dbReference type="EMBL" id="SON58246.1"/>
    </source>
</evidence>